<dbReference type="AlphaFoldDB" id="A0A2A2TIA5"/>
<dbReference type="RefSeq" id="WP_095722264.1">
    <property type="nucleotide sequence ID" value="NZ_NTFS01000139.1"/>
</dbReference>
<dbReference type="InterPro" id="IPR001173">
    <property type="entry name" value="Glyco_trans_2-like"/>
</dbReference>
<dbReference type="Pfam" id="PF00535">
    <property type="entry name" value="Glycos_transf_2"/>
    <property type="match status" value="1"/>
</dbReference>
<dbReference type="InterPro" id="IPR050834">
    <property type="entry name" value="Glycosyltransf_2"/>
</dbReference>
<evidence type="ECO:0000313" key="3">
    <source>
        <dbReference type="Proteomes" id="UP000218238"/>
    </source>
</evidence>
<keyword evidence="3" id="KW-1185">Reference proteome</keyword>
<dbReference type="PANTHER" id="PTHR43685">
    <property type="entry name" value="GLYCOSYLTRANSFERASE"/>
    <property type="match status" value="1"/>
</dbReference>
<gene>
    <name evidence="2" type="ORF">CK510_13895</name>
</gene>
<dbReference type="CDD" id="cd00761">
    <property type="entry name" value="Glyco_tranf_GTA_type"/>
    <property type="match status" value="1"/>
</dbReference>
<accession>A0A2A2TIA5</accession>
<feature type="domain" description="Glycosyltransferase 2-like" evidence="1">
    <location>
        <begin position="4"/>
        <end position="168"/>
    </location>
</feature>
<name>A0A2A2TIA5_9CYAN</name>
<organism evidence="2 3">
    <name type="scientific">Brunnivagina elsteri CCALA 953</name>
    <dbReference type="NCBI Taxonomy" id="987040"/>
    <lineage>
        <taxon>Bacteria</taxon>
        <taxon>Bacillati</taxon>
        <taxon>Cyanobacteriota</taxon>
        <taxon>Cyanophyceae</taxon>
        <taxon>Nostocales</taxon>
        <taxon>Calotrichaceae</taxon>
        <taxon>Brunnivagina</taxon>
    </lineage>
</organism>
<keyword evidence="2" id="KW-0808">Transferase</keyword>
<dbReference type="EMBL" id="NTFS01000139">
    <property type="protein sequence ID" value="PAX53462.1"/>
    <property type="molecule type" value="Genomic_DNA"/>
</dbReference>
<dbReference type="SUPFAM" id="SSF53448">
    <property type="entry name" value="Nucleotide-diphospho-sugar transferases"/>
    <property type="match status" value="1"/>
</dbReference>
<dbReference type="PANTHER" id="PTHR43685:SF11">
    <property type="entry name" value="GLYCOSYLTRANSFERASE TAGX-RELATED"/>
    <property type="match status" value="1"/>
</dbReference>
<evidence type="ECO:0000313" key="2">
    <source>
        <dbReference type="EMBL" id="PAX53462.1"/>
    </source>
</evidence>
<sequence>MLVSVCIASYQRPEGLKRLLIELNQLTFSKSEVPEIEVIVVDNDVTGSAREICANIETNFCWMLKYCIESQRGISFARNRAIASVSEYSNFVAFIDDDEVPETNWLDELLSVQKAYQADVVAAPVIPNFIKSDIPTWLAKGEFFEPLRYPTGHPLEIASTNNVLIRAEILRQIEPVFDERFAITGGEDTNLFMRLHLAGYKFVWANDAIVREWIPQSRTNLKWVLQRGYFGWSIHSWCECELYPSIPVITIRIIKGLALIVKGLFLMLPSLFVGQHALIKALLNIYRGVGTLAGIIGIRYQAYKVTHGV</sequence>
<dbReference type="Proteomes" id="UP000218238">
    <property type="component" value="Unassembled WGS sequence"/>
</dbReference>
<evidence type="ECO:0000259" key="1">
    <source>
        <dbReference type="Pfam" id="PF00535"/>
    </source>
</evidence>
<proteinExistence type="predicted"/>
<dbReference type="OrthoDB" id="6116224at2"/>
<dbReference type="InterPro" id="IPR029044">
    <property type="entry name" value="Nucleotide-diphossugar_trans"/>
</dbReference>
<dbReference type="GO" id="GO:0016740">
    <property type="term" value="F:transferase activity"/>
    <property type="evidence" value="ECO:0007669"/>
    <property type="project" value="UniProtKB-KW"/>
</dbReference>
<dbReference type="Gene3D" id="3.90.550.10">
    <property type="entry name" value="Spore Coat Polysaccharide Biosynthesis Protein SpsA, Chain A"/>
    <property type="match status" value="1"/>
</dbReference>
<comment type="caution">
    <text evidence="2">The sequence shown here is derived from an EMBL/GenBank/DDBJ whole genome shotgun (WGS) entry which is preliminary data.</text>
</comment>
<reference evidence="2 3" key="1">
    <citation type="submission" date="2017-08" db="EMBL/GenBank/DDBJ databases">
        <title>Draft genome sequence of filamentous cyanobacterium Calothrix elsteri CCALA 953.</title>
        <authorList>
            <person name="Gagunashvili A.N."/>
            <person name="Elster J."/>
            <person name="Andresson O.S."/>
        </authorList>
    </citation>
    <scope>NUCLEOTIDE SEQUENCE [LARGE SCALE GENOMIC DNA]</scope>
    <source>
        <strain evidence="2 3">CCALA 953</strain>
    </source>
</reference>
<protein>
    <submittedName>
        <fullName evidence="2">Glycosyl transferase family 2</fullName>
    </submittedName>
</protein>